<feature type="non-terminal residue" evidence="2">
    <location>
        <position position="119"/>
    </location>
</feature>
<dbReference type="EMBL" id="GDHC01005277">
    <property type="protein sequence ID" value="JAQ13352.1"/>
    <property type="molecule type" value="Transcribed_RNA"/>
</dbReference>
<organism evidence="2">
    <name type="scientific">Lygus hesperus</name>
    <name type="common">Western plant bug</name>
    <dbReference type="NCBI Taxonomy" id="30085"/>
    <lineage>
        <taxon>Eukaryota</taxon>
        <taxon>Metazoa</taxon>
        <taxon>Ecdysozoa</taxon>
        <taxon>Arthropoda</taxon>
        <taxon>Hexapoda</taxon>
        <taxon>Insecta</taxon>
        <taxon>Pterygota</taxon>
        <taxon>Neoptera</taxon>
        <taxon>Paraneoptera</taxon>
        <taxon>Hemiptera</taxon>
        <taxon>Heteroptera</taxon>
        <taxon>Panheteroptera</taxon>
        <taxon>Cimicomorpha</taxon>
        <taxon>Miridae</taxon>
        <taxon>Mirini</taxon>
        <taxon>Lygus</taxon>
    </lineage>
</organism>
<feature type="region of interest" description="Disordered" evidence="1">
    <location>
        <begin position="100"/>
        <end position="119"/>
    </location>
</feature>
<feature type="compositionally biased region" description="Basic residues" evidence="1">
    <location>
        <begin position="108"/>
        <end position="119"/>
    </location>
</feature>
<evidence type="ECO:0000313" key="2">
    <source>
        <dbReference type="EMBL" id="JAQ13352.1"/>
    </source>
</evidence>
<name>A0A146M2Y6_LYGHE</name>
<gene>
    <name evidence="2" type="ORF">g.5801</name>
</gene>
<accession>A0A146M2Y6</accession>
<sequence length="119" mass="14613">MVMSYMKKPLIKIWNNEMKLKMQTYPVLRQISHLMYRKLKRNIVHRCSLRRQSRVRYRSRNDDLLKAKITLMKSNLQHQPNRTIKGKRTKWTQTMETVKKSETYNNNNKKKTKKKIYVK</sequence>
<reference evidence="2" key="1">
    <citation type="journal article" date="2016" name="Gigascience">
        <title>De novo construction of an expanded transcriptome assembly for the western tarnished plant bug, Lygus hesperus.</title>
        <authorList>
            <person name="Tassone E.E."/>
            <person name="Geib S.M."/>
            <person name="Hall B."/>
            <person name="Fabrick J.A."/>
            <person name="Brent C.S."/>
            <person name="Hull J.J."/>
        </authorList>
    </citation>
    <scope>NUCLEOTIDE SEQUENCE</scope>
</reference>
<protein>
    <submittedName>
        <fullName evidence="2">Uncharacterized protein</fullName>
    </submittedName>
</protein>
<dbReference type="AlphaFoldDB" id="A0A146M2Y6"/>
<evidence type="ECO:0000256" key="1">
    <source>
        <dbReference type="SAM" id="MobiDB-lite"/>
    </source>
</evidence>
<proteinExistence type="predicted"/>